<feature type="transmembrane region" description="Helical" evidence="1">
    <location>
        <begin position="33"/>
        <end position="51"/>
    </location>
</feature>
<evidence type="ECO:0000313" key="3">
    <source>
        <dbReference type="Proteomes" id="UP000183046"/>
    </source>
</evidence>
<feature type="transmembrane region" description="Helical" evidence="1">
    <location>
        <begin position="7"/>
        <end position="27"/>
    </location>
</feature>
<keyword evidence="1" id="KW-1133">Transmembrane helix</keyword>
<sequence length="54" mass="5373">MSTASILYLLIAVLGFGLAVAGVYILLGLGWALLAGAASCFAAAAFIRRGLTSG</sequence>
<dbReference type="RefSeq" id="WP_169886947.1">
    <property type="nucleotide sequence ID" value="NZ_FMWB01000003.1"/>
</dbReference>
<gene>
    <name evidence="2" type="ORF">SAMN05216279_103118</name>
</gene>
<evidence type="ECO:0000313" key="2">
    <source>
        <dbReference type="EMBL" id="SCZ28748.1"/>
    </source>
</evidence>
<dbReference type="EMBL" id="FMWB01000003">
    <property type="protein sequence ID" value="SCZ28748.1"/>
    <property type="molecule type" value="Genomic_DNA"/>
</dbReference>
<keyword evidence="1" id="KW-0472">Membrane</keyword>
<protein>
    <submittedName>
        <fullName evidence="2">Uncharacterized protein</fullName>
    </submittedName>
</protein>
<evidence type="ECO:0000256" key="1">
    <source>
        <dbReference type="SAM" id="Phobius"/>
    </source>
</evidence>
<proteinExistence type="predicted"/>
<keyword evidence="1" id="KW-0812">Transmembrane</keyword>
<name>A0A1G5MVV4_9PSED</name>
<dbReference type="AlphaFoldDB" id="A0A1G5MVV4"/>
<organism evidence="2 3">
    <name type="scientific">Pseudomonas oryzihabitans</name>
    <dbReference type="NCBI Taxonomy" id="47885"/>
    <lineage>
        <taxon>Bacteria</taxon>
        <taxon>Pseudomonadati</taxon>
        <taxon>Pseudomonadota</taxon>
        <taxon>Gammaproteobacteria</taxon>
        <taxon>Pseudomonadales</taxon>
        <taxon>Pseudomonadaceae</taxon>
        <taxon>Pseudomonas</taxon>
    </lineage>
</organism>
<accession>A0A1G5MVV4</accession>
<dbReference type="Proteomes" id="UP000183046">
    <property type="component" value="Unassembled WGS sequence"/>
</dbReference>
<comment type="caution">
    <text evidence="2">The sequence shown here is derived from an EMBL/GenBank/DDBJ whole genome shotgun (WGS) entry which is preliminary data.</text>
</comment>
<reference evidence="3" key="1">
    <citation type="submission" date="2016-10" db="EMBL/GenBank/DDBJ databases">
        <authorList>
            <person name="de Groot N.N."/>
        </authorList>
    </citation>
    <scope>NUCLEOTIDE SEQUENCE [LARGE SCALE GENOMIC DNA]</scope>
    <source>
        <strain evidence="3">DSM 15758</strain>
    </source>
</reference>